<gene>
    <name evidence="1" type="ORF">QFC20_001127</name>
</gene>
<accession>A0ACC2WVS3</accession>
<proteinExistence type="predicted"/>
<protein>
    <submittedName>
        <fullName evidence="1">Uncharacterized protein</fullName>
    </submittedName>
</protein>
<dbReference type="EMBL" id="JASBWS010000006">
    <property type="protein sequence ID" value="KAJ9115260.1"/>
    <property type="molecule type" value="Genomic_DNA"/>
</dbReference>
<evidence type="ECO:0000313" key="1">
    <source>
        <dbReference type="EMBL" id="KAJ9115260.1"/>
    </source>
</evidence>
<organism evidence="1 2">
    <name type="scientific">Naganishia adeliensis</name>
    <dbReference type="NCBI Taxonomy" id="92952"/>
    <lineage>
        <taxon>Eukaryota</taxon>
        <taxon>Fungi</taxon>
        <taxon>Dikarya</taxon>
        <taxon>Basidiomycota</taxon>
        <taxon>Agaricomycotina</taxon>
        <taxon>Tremellomycetes</taxon>
        <taxon>Filobasidiales</taxon>
        <taxon>Filobasidiaceae</taxon>
        <taxon>Naganishia</taxon>
    </lineage>
</organism>
<name>A0ACC2WVS3_9TREE</name>
<evidence type="ECO:0000313" key="2">
    <source>
        <dbReference type="Proteomes" id="UP001230649"/>
    </source>
</evidence>
<reference evidence="1" key="1">
    <citation type="submission" date="2023-04" db="EMBL/GenBank/DDBJ databases">
        <title>Draft Genome sequencing of Naganishia species isolated from polar environments using Oxford Nanopore Technology.</title>
        <authorList>
            <person name="Leo P."/>
            <person name="Venkateswaran K."/>
        </authorList>
    </citation>
    <scope>NUCLEOTIDE SEQUENCE</scope>
    <source>
        <strain evidence="1">MNA-CCFEE 5262</strain>
    </source>
</reference>
<keyword evidence="2" id="KW-1185">Reference proteome</keyword>
<comment type="caution">
    <text evidence="1">The sequence shown here is derived from an EMBL/GenBank/DDBJ whole genome shotgun (WGS) entry which is preliminary data.</text>
</comment>
<sequence length="307" mass="33807">MDFLKKLDFGGGAAEPIAQQALLDRSNRPPGQHDVRLLQDPEDTLQDYPVPKGLAAPYFLEPENFEPGDNFATGFEGQGNVDAEGARRRYLQSQIWLTPELCWISGQDIGFDQVLDPNKPDPVAPINTQDKFLQQSQQPNSQHSTSAFPISAFRHTELPGFADEAELAHRSYAHADELKLSSDSSSNAGSGVGSPRFSGADDDSELLVQNFRNGYRDVPEGDPDSAPDSAQLSAEEPTENDGLLDRLHNRVEDQVEEQVVKEVRERFGNFGGELVEGYLDRECGDLMDMLSEPAGSDFVPFACRIAH</sequence>
<dbReference type="Proteomes" id="UP001230649">
    <property type="component" value="Unassembled WGS sequence"/>
</dbReference>